<feature type="compositionally biased region" description="Basic and acidic residues" evidence="1">
    <location>
        <begin position="61"/>
        <end position="92"/>
    </location>
</feature>
<protein>
    <submittedName>
        <fullName evidence="2">Uncharacterized protein</fullName>
    </submittedName>
</protein>
<dbReference type="EMBL" id="LC738879">
    <property type="protein sequence ID" value="BDT62904.1"/>
    <property type="molecule type" value="Genomic_DNA"/>
</dbReference>
<name>A0A9C7CFM1_9VIRU</name>
<accession>A0A9C7CFM1</accession>
<sequence>MASNHLEQGKGPQKEKESRLYINLNNFDDTENPQKKMDSQIYMSSQENTDTELNGPNVEEEWSRYIHKNENNHSAETKVNKSDKEEERKNSDTPKNMINDKLCGESYGMKNMFKGETYNQRHGMDTIQEIFNQIFDTLKRVNNKTKNRDQNKDEKDEQVKVGLPKGEEELTAMFSIYPIINTHQKFVKENEGGFRCPYHMQYPFINGYYDDQYNQHYPYYNSHESTFPYYPYIPYFPSVPPYYYDYLSSQYSDYGDYGNQQNIKREKYPYPSTYTNRGGPQPQFRHRYHQRFYDANRPNNGGVNRDPAQFGPLNYAGPTNNIYGGGNNAFSNSSYDFMMYNDKNNRQSRMYNNKHKNSYNKKREYYRNVL</sequence>
<feature type="region of interest" description="Disordered" evidence="1">
    <location>
        <begin position="1"/>
        <end position="101"/>
    </location>
</feature>
<organism evidence="2">
    <name type="scientific">Trachysalambria curvirostris majanivirus</name>
    <dbReference type="NCBI Taxonomy" id="2984281"/>
    <lineage>
        <taxon>Viruses</taxon>
        <taxon>Viruses incertae sedis</taxon>
        <taxon>Naldaviricetes</taxon>
        <taxon>Nimaviridae</taxon>
    </lineage>
</organism>
<evidence type="ECO:0000256" key="1">
    <source>
        <dbReference type="SAM" id="MobiDB-lite"/>
    </source>
</evidence>
<evidence type="ECO:0000313" key="2">
    <source>
        <dbReference type="EMBL" id="BDT62904.1"/>
    </source>
</evidence>
<feature type="compositionally biased region" description="Polar residues" evidence="1">
    <location>
        <begin position="41"/>
        <end position="54"/>
    </location>
</feature>
<reference evidence="2" key="1">
    <citation type="submission" date="2022-10" db="EMBL/GenBank/DDBJ databases">
        <title>Genome sequences of endogenous nimaviruses in decapod crustaceans.</title>
        <authorList>
            <person name="Kawato S."/>
            <person name="Nozaki R."/>
            <person name="Kondo H."/>
            <person name="Hirono I."/>
        </authorList>
    </citation>
    <scope>NUCLEOTIDE SEQUENCE</scope>
    <source>
        <strain evidence="2">Ube2021</strain>
    </source>
</reference>
<proteinExistence type="predicted"/>